<comment type="subcellular location">
    <subcellularLocation>
        <location evidence="1">Cytoplasm</location>
    </subcellularLocation>
</comment>
<comment type="similarity">
    <text evidence="2">Belongs to the MAK10 family.</text>
</comment>
<evidence type="ECO:0000256" key="1">
    <source>
        <dbReference type="ARBA" id="ARBA00004496"/>
    </source>
</evidence>
<dbReference type="InterPro" id="IPR057982">
    <property type="entry name" value="TPR_NAA35"/>
</dbReference>
<dbReference type="Proteomes" id="UP000054007">
    <property type="component" value="Unassembled WGS sequence"/>
</dbReference>
<dbReference type="AlphaFoldDB" id="A0A0D7BE98"/>
<protein>
    <recommendedName>
        <fullName evidence="8">Mak10-domain-containing protein</fullName>
    </recommendedName>
</protein>
<feature type="domain" description="NAA35-like TPR repeats" evidence="5">
    <location>
        <begin position="333"/>
        <end position="495"/>
    </location>
</feature>
<evidence type="ECO:0000256" key="2">
    <source>
        <dbReference type="ARBA" id="ARBA00006289"/>
    </source>
</evidence>
<dbReference type="Pfam" id="PF04112">
    <property type="entry name" value="Mak10"/>
    <property type="match status" value="1"/>
</dbReference>
<dbReference type="GO" id="GO:0031417">
    <property type="term" value="C:NatC complex"/>
    <property type="evidence" value="ECO:0007669"/>
    <property type="project" value="InterPro"/>
</dbReference>
<evidence type="ECO:0000313" key="6">
    <source>
        <dbReference type="EMBL" id="KIY68793.1"/>
    </source>
</evidence>
<dbReference type="PANTHER" id="PTHR21373">
    <property type="entry name" value="GLUCOSE REPRESSIBLE PROTEIN MAK10"/>
    <property type="match status" value="1"/>
</dbReference>
<accession>A0A0D7BE98</accession>
<evidence type="ECO:0000256" key="3">
    <source>
        <dbReference type="ARBA" id="ARBA00022490"/>
    </source>
</evidence>
<keyword evidence="7" id="KW-1185">Reference proteome</keyword>
<keyword evidence="3" id="KW-0963">Cytoplasm</keyword>
<dbReference type="OrthoDB" id="269405at2759"/>
<sequence length="664" mass="75209">MDLPGGDDFQDVRDIFSAASAEMQPGETVWMDGFTLLEAMSALEIGEPRLDSGMVSSSVPPFDALAPLLPEEICWIIDRACAYEMEWHAGNLLSTTVFTLVYIHELGQIDPDMVSHRHSGSQDPRRPIELISVILQTYIIGLLKCCGAVWDKLNRSSLHDSEDWQSDKCEVSLLEGYQTKAALAKLDDTLAWLSTTSKIAPSWKEQLAARLYLRKSMLLLMNTSAFDHPQTFQATLSQARVALAYVRQHSAPAPSRDSPAHLAFDPYIGRRLVTFIPIRVLELPPVEHSWDAIQRLLDGWQEMATLAYSHSLTAWETAGLTRTWLGVERPAYVRASTQAIFYNGLIVLGKYGSAWVTQSFFNETVGIAQAHVYRIIQDSWTAKTPVPLSQIERLMSKTVIPTILAAWDNGPRRRRILANLASEWHALYDLFLRIASNTHPSTAADIRIMTKLPKAVLIWRMNILQEIVLSGFQLELYAANERPFAYWYTAQLVEQQLLAIDTVEALVNPISSLARELAFRRSFMTAIQHLCIGMYLTLAPCIPFDWPTYKHTFMRRFKWVFRPDYQDVLARPVGHPELFKFMPERDAVMQDSRASPRASCAIALEILTKIVEGSGARRPFVEKLIATAENLCTHLPELVDEQFDWKQNSKWDVNVDPWFPAVSL</sequence>
<evidence type="ECO:0008006" key="8">
    <source>
        <dbReference type="Google" id="ProtNLM"/>
    </source>
</evidence>
<evidence type="ECO:0000259" key="5">
    <source>
        <dbReference type="Pfam" id="PF25789"/>
    </source>
</evidence>
<reference evidence="6 7" key="1">
    <citation type="journal article" date="2015" name="Fungal Genet. Biol.">
        <title>Evolution of novel wood decay mechanisms in Agaricales revealed by the genome sequences of Fistulina hepatica and Cylindrobasidium torrendii.</title>
        <authorList>
            <person name="Floudas D."/>
            <person name="Held B.W."/>
            <person name="Riley R."/>
            <person name="Nagy L.G."/>
            <person name="Koehler G."/>
            <person name="Ransdell A.S."/>
            <person name="Younus H."/>
            <person name="Chow J."/>
            <person name="Chiniquy J."/>
            <person name="Lipzen A."/>
            <person name="Tritt A."/>
            <person name="Sun H."/>
            <person name="Haridas S."/>
            <person name="LaButti K."/>
            <person name="Ohm R.A."/>
            <person name="Kues U."/>
            <person name="Blanchette R.A."/>
            <person name="Grigoriev I.V."/>
            <person name="Minto R.E."/>
            <person name="Hibbett D.S."/>
        </authorList>
    </citation>
    <scope>NUCLEOTIDE SEQUENCE [LARGE SCALE GENOMIC DNA]</scope>
    <source>
        <strain evidence="6 7">FP15055 ss-10</strain>
    </source>
</reference>
<dbReference type="PANTHER" id="PTHR21373:SF0">
    <property type="entry name" value="N-ALPHA-ACETYLTRANSFERASE 35, NATC AUXILIARY SUBUNIT"/>
    <property type="match status" value="1"/>
</dbReference>
<gene>
    <name evidence="6" type="ORF">CYLTODRAFT_373907</name>
</gene>
<dbReference type="STRING" id="1314674.A0A0D7BE98"/>
<feature type="domain" description="NAA35-like N-terminal" evidence="4">
    <location>
        <begin position="26"/>
        <end position="181"/>
    </location>
</feature>
<evidence type="ECO:0000259" key="4">
    <source>
        <dbReference type="Pfam" id="PF04112"/>
    </source>
</evidence>
<proteinExistence type="inferred from homology"/>
<dbReference type="EMBL" id="KN880496">
    <property type="protein sequence ID" value="KIY68793.1"/>
    <property type="molecule type" value="Genomic_DNA"/>
</dbReference>
<dbReference type="InterPro" id="IPR057983">
    <property type="entry name" value="NAA35-like_N"/>
</dbReference>
<organism evidence="6 7">
    <name type="scientific">Cylindrobasidium torrendii FP15055 ss-10</name>
    <dbReference type="NCBI Taxonomy" id="1314674"/>
    <lineage>
        <taxon>Eukaryota</taxon>
        <taxon>Fungi</taxon>
        <taxon>Dikarya</taxon>
        <taxon>Basidiomycota</taxon>
        <taxon>Agaricomycotina</taxon>
        <taxon>Agaricomycetes</taxon>
        <taxon>Agaricomycetidae</taxon>
        <taxon>Agaricales</taxon>
        <taxon>Marasmiineae</taxon>
        <taxon>Physalacriaceae</taxon>
        <taxon>Cylindrobasidium</taxon>
    </lineage>
</organism>
<dbReference type="InterPro" id="IPR007244">
    <property type="entry name" value="Naa35_N"/>
</dbReference>
<name>A0A0D7BE98_9AGAR</name>
<dbReference type="Pfam" id="PF25789">
    <property type="entry name" value="TPR_NAA35"/>
    <property type="match status" value="1"/>
</dbReference>
<evidence type="ECO:0000313" key="7">
    <source>
        <dbReference type="Proteomes" id="UP000054007"/>
    </source>
</evidence>